<evidence type="ECO:0000256" key="3">
    <source>
        <dbReference type="ARBA" id="ARBA00022553"/>
    </source>
</evidence>
<evidence type="ECO:0000256" key="2">
    <source>
        <dbReference type="ARBA" id="ARBA00012438"/>
    </source>
</evidence>
<evidence type="ECO:0000256" key="8">
    <source>
        <dbReference type="SAM" id="Phobius"/>
    </source>
</evidence>
<dbReference type="Gene3D" id="1.10.287.130">
    <property type="match status" value="1"/>
</dbReference>
<proteinExistence type="predicted"/>
<keyword evidence="5 10" id="KW-0418">Kinase</keyword>
<reference evidence="10 11" key="1">
    <citation type="journal article" date="2015" name="Genome Announc.">
        <title>Draft Genome Sequences of Marine Isolates of Thalassomonas viridans and Thalassomonas actiniarum.</title>
        <authorList>
            <person name="Olonade I."/>
            <person name="van Zyl L.J."/>
            <person name="Trindade M."/>
        </authorList>
    </citation>
    <scope>NUCLEOTIDE SEQUENCE [LARGE SCALE GENOMIC DNA]</scope>
    <source>
        <strain evidence="10 11">A5K-106</strain>
    </source>
</reference>
<keyword evidence="6" id="KW-0902">Two-component regulatory system</keyword>
<dbReference type="AlphaFoldDB" id="A0AAF0C5K1"/>
<reference evidence="10 11" key="2">
    <citation type="journal article" date="2022" name="Mar. Drugs">
        <title>Bioassay-Guided Fractionation Leads to the Detection of Cholic Acid Generated by the Rare Thalassomonas sp.</title>
        <authorList>
            <person name="Pheiffer F."/>
            <person name="Schneider Y.K."/>
            <person name="Hansen E.H."/>
            <person name="Andersen J.H."/>
            <person name="Isaksson J."/>
            <person name="Busche T."/>
            <person name="R C."/>
            <person name="Kalinowski J."/>
            <person name="Zyl L.V."/>
            <person name="Trindade M."/>
        </authorList>
    </citation>
    <scope>NUCLEOTIDE SEQUENCE [LARGE SCALE GENOMIC DNA]</scope>
    <source>
        <strain evidence="10 11">A5K-106</strain>
    </source>
</reference>
<keyword evidence="3" id="KW-0597">Phosphoprotein</keyword>
<dbReference type="Proteomes" id="UP000032568">
    <property type="component" value="Chromosome"/>
</dbReference>
<keyword evidence="8" id="KW-0472">Membrane</keyword>
<evidence type="ECO:0000256" key="1">
    <source>
        <dbReference type="ARBA" id="ARBA00000085"/>
    </source>
</evidence>
<dbReference type="Pfam" id="PF02518">
    <property type="entry name" value="HATPase_c"/>
    <property type="match status" value="1"/>
</dbReference>
<dbReference type="KEGG" id="tact:SG35_011335"/>
<dbReference type="InterPro" id="IPR005467">
    <property type="entry name" value="His_kinase_dom"/>
</dbReference>
<dbReference type="SUPFAM" id="SSF55874">
    <property type="entry name" value="ATPase domain of HSP90 chaperone/DNA topoisomerase II/histidine kinase"/>
    <property type="match status" value="1"/>
</dbReference>
<evidence type="ECO:0000259" key="9">
    <source>
        <dbReference type="PROSITE" id="PS50109"/>
    </source>
</evidence>
<evidence type="ECO:0000256" key="4">
    <source>
        <dbReference type="ARBA" id="ARBA00022679"/>
    </source>
</evidence>
<dbReference type="SUPFAM" id="SSF47384">
    <property type="entry name" value="Homodimeric domain of signal transducing histidine kinase"/>
    <property type="match status" value="1"/>
</dbReference>
<dbReference type="CDD" id="cd16922">
    <property type="entry name" value="HATPase_EvgS-ArcB-TorS-like"/>
    <property type="match status" value="1"/>
</dbReference>
<dbReference type="SMART" id="SM00387">
    <property type="entry name" value="HATPase_c"/>
    <property type="match status" value="1"/>
</dbReference>
<evidence type="ECO:0000256" key="5">
    <source>
        <dbReference type="ARBA" id="ARBA00022777"/>
    </source>
</evidence>
<dbReference type="FunFam" id="3.30.565.10:FF:000010">
    <property type="entry name" value="Sensor histidine kinase RcsC"/>
    <property type="match status" value="1"/>
</dbReference>
<evidence type="ECO:0000313" key="10">
    <source>
        <dbReference type="EMBL" id="WDE01171.1"/>
    </source>
</evidence>
<dbReference type="PANTHER" id="PTHR43711:SF26">
    <property type="entry name" value="SENSOR HISTIDINE KINASE RCSC"/>
    <property type="match status" value="1"/>
</dbReference>
<keyword evidence="8" id="KW-1133">Transmembrane helix</keyword>
<name>A0AAF0C5K1_9GAMM</name>
<accession>A0AAF0C5K1</accession>
<protein>
    <recommendedName>
        <fullName evidence="2">histidine kinase</fullName>
        <ecNumber evidence="2">2.7.13.3</ecNumber>
    </recommendedName>
</protein>
<keyword evidence="11" id="KW-1185">Reference proteome</keyword>
<dbReference type="SMART" id="SM00388">
    <property type="entry name" value="HisKA"/>
    <property type="match status" value="1"/>
</dbReference>
<organism evidence="10 11">
    <name type="scientific">Thalassomonas actiniarum</name>
    <dbReference type="NCBI Taxonomy" id="485447"/>
    <lineage>
        <taxon>Bacteria</taxon>
        <taxon>Pseudomonadati</taxon>
        <taxon>Pseudomonadota</taxon>
        <taxon>Gammaproteobacteria</taxon>
        <taxon>Alteromonadales</taxon>
        <taxon>Colwelliaceae</taxon>
        <taxon>Thalassomonas</taxon>
    </lineage>
</organism>
<dbReference type="InterPro" id="IPR050736">
    <property type="entry name" value="Sensor_HK_Regulatory"/>
</dbReference>
<dbReference type="Gene3D" id="3.30.565.10">
    <property type="entry name" value="Histidine kinase-like ATPase, C-terminal domain"/>
    <property type="match status" value="1"/>
</dbReference>
<dbReference type="InterPro" id="IPR003661">
    <property type="entry name" value="HisK_dim/P_dom"/>
</dbReference>
<keyword evidence="4" id="KW-0808">Transferase</keyword>
<dbReference type="InterPro" id="IPR004358">
    <property type="entry name" value="Sig_transdc_His_kin-like_C"/>
</dbReference>
<dbReference type="EMBL" id="CP059735">
    <property type="protein sequence ID" value="WDE01171.1"/>
    <property type="molecule type" value="Genomic_DNA"/>
</dbReference>
<keyword evidence="8" id="KW-0812">Transmembrane</keyword>
<evidence type="ECO:0000313" key="11">
    <source>
        <dbReference type="Proteomes" id="UP000032568"/>
    </source>
</evidence>
<dbReference type="InterPro" id="IPR003594">
    <property type="entry name" value="HATPase_dom"/>
</dbReference>
<comment type="catalytic activity">
    <reaction evidence="1">
        <text>ATP + protein L-histidine = ADP + protein N-phospho-L-histidine.</text>
        <dbReference type="EC" id="2.7.13.3"/>
    </reaction>
</comment>
<dbReference type="PANTHER" id="PTHR43711">
    <property type="entry name" value="TWO-COMPONENT HISTIDINE KINASE"/>
    <property type="match status" value="1"/>
</dbReference>
<dbReference type="Gene3D" id="6.10.340.10">
    <property type="match status" value="1"/>
</dbReference>
<gene>
    <name evidence="10" type="ORF">SG35_011335</name>
</gene>
<keyword evidence="7" id="KW-0175">Coiled coil</keyword>
<dbReference type="InterPro" id="IPR036097">
    <property type="entry name" value="HisK_dim/P_sf"/>
</dbReference>
<dbReference type="GO" id="GO:0000155">
    <property type="term" value="F:phosphorelay sensor kinase activity"/>
    <property type="evidence" value="ECO:0007669"/>
    <property type="project" value="InterPro"/>
</dbReference>
<dbReference type="RefSeq" id="WP_053042853.1">
    <property type="nucleotide sequence ID" value="NZ_CP059735.1"/>
</dbReference>
<evidence type="ECO:0000256" key="6">
    <source>
        <dbReference type="ARBA" id="ARBA00023012"/>
    </source>
</evidence>
<feature type="transmembrane region" description="Helical" evidence="8">
    <location>
        <begin position="20"/>
        <end position="42"/>
    </location>
</feature>
<dbReference type="InterPro" id="IPR036890">
    <property type="entry name" value="HATPase_C_sf"/>
</dbReference>
<feature type="transmembrane region" description="Helical" evidence="8">
    <location>
        <begin position="184"/>
        <end position="203"/>
    </location>
</feature>
<feature type="domain" description="Histidine kinase" evidence="9">
    <location>
        <begin position="300"/>
        <end position="518"/>
    </location>
</feature>
<dbReference type="CDD" id="cd00082">
    <property type="entry name" value="HisKA"/>
    <property type="match status" value="1"/>
</dbReference>
<dbReference type="Pfam" id="PF00512">
    <property type="entry name" value="HisKA"/>
    <property type="match status" value="1"/>
</dbReference>
<feature type="coiled-coil region" evidence="7">
    <location>
        <begin position="248"/>
        <end position="286"/>
    </location>
</feature>
<dbReference type="PRINTS" id="PR00344">
    <property type="entry name" value="BCTRLSENSOR"/>
</dbReference>
<dbReference type="PROSITE" id="PS50109">
    <property type="entry name" value="HIS_KIN"/>
    <property type="match status" value="1"/>
</dbReference>
<dbReference type="EC" id="2.7.13.3" evidence="2"/>
<sequence>MNQKSQTKSIANKSIKSLVISFMVISITLMTIAMGIVTAIGVNQQSRDLMLNNAFQITEGLAKQAVFSILSGSNQNAHDAMKQVQGFQSVLASSLLLEDQSVFLTMGSYPDHFNVTLDAVDQTSVIVETSHYWLIRTPVEVIAELGSDEESEFELEAISLEEQIIGYAEVIYSKENLSQAQNRVAMLITIVGSISVVLLSLILHTGLQRLFNPLGQLAQTMQQAKKTGEHLLAQVYGAKEIRNMASSYNSMMKVLDSQEDDLKEHRDQLEKEVEVRTRELVQARDSALTASRHKSEFMANMSHELRTPIQSIIGYGELVTEELELEGNFDLIDDMDKIAKNSQRLLLMINSLLDLAKIEAGRVEVNNIEITVDELKANLTDTIVPLAQKNNNEFTIKQLSNIKLLYLDKEKLEQTLLNLLSNACKFTENGQVTLTIYNDNQQIYFDIVDTGIGLSKEQQKYIFDEFRQVDASQSRKFSGTGLGLAISKRFIEMMQGRITVVSELEQGARFTVALPLQRLLSHG</sequence>
<evidence type="ECO:0000256" key="7">
    <source>
        <dbReference type="SAM" id="Coils"/>
    </source>
</evidence>